<comment type="similarity">
    <text evidence="1">Belongs to the protein-tyrosine phosphatase family. Non-receptor class myotubularin subfamily.</text>
</comment>
<keyword evidence="7" id="KW-1185">Reference proteome</keyword>
<feature type="binding site" evidence="3">
    <location>
        <begin position="451"/>
        <end position="452"/>
    </location>
    <ligand>
        <name>substrate</name>
    </ligand>
</feature>
<dbReference type="InterPro" id="IPR029021">
    <property type="entry name" value="Prot-tyrosine_phosphatase-like"/>
</dbReference>
<dbReference type="InterPro" id="IPR010569">
    <property type="entry name" value="Myotubularin-like_Pase_dom"/>
</dbReference>
<feature type="region of interest" description="Disordered" evidence="4">
    <location>
        <begin position="42"/>
        <end position="76"/>
    </location>
</feature>
<feature type="active site" description="Phosphocysteine intermediate" evidence="2">
    <location>
        <position position="515"/>
    </location>
</feature>
<evidence type="ECO:0000256" key="4">
    <source>
        <dbReference type="SAM" id="MobiDB-lite"/>
    </source>
</evidence>
<reference evidence="6" key="1">
    <citation type="submission" date="2023-11" db="EMBL/GenBank/DDBJ databases">
        <authorList>
            <person name="Alioto T."/>
            <person name="Alioto T."/>
            <person name="Gomez Garrido J."/>
        </authorList>
    </citation>
    <scope>NUCLEOTIDE SEQUENCE</scope>
</reference>
<feature type="compositionally biased region" description="Basic and acidic residues" evidence="4">
    <location>
        <begin position="105"/>
        <end position="118"/>
    </location>
</feature>
<dbReference type="InterPro" id="IPR016130">
    <property type="entry name" value="Tyr_Pase_AS"/>
</dbReference>
<evidence type="ECO:0000256" key="3">
    <source>
        <dbReference type="PIRSR" id="PIRSR630564-2"/>
    </source>
</evidence>
<dbReference type="EMBL" id="CAVMBE010000088">
    <property type="protein sequence ID" value="CAK4033568.1"/>
    <property type="molecule type" value="Genomic_DNA"/>
</dbReference>
<evidence type="ECO:0000256" key="1">
    <source>
        <dbReference type="ARBA" id="ARBA00007471"/>
    </source>
</evidence>
<feature type="region of interest" description="Disordered" evidence="4">
    <location>
        <begin position="619"/>
        <end position="655"/>
    </location>
</feature>
<sequence length="919" mass="101577">MRELKVPNVRLYNRGQTENGTLHLTRHHLIFVYHPGAKLRAGTGASTPTRTGASFDGASAQRASADSRTTDPHITSKAKLKAKEIWVPYPMINYCLLRPSNSHGRQTEHHLPLERDDPGMEDTQFPPLFGTNSYRPSSESAHLAPHSSPQRSISPDSGIGAATPGDGFRPAAIRLRKRDFQMMAFHFFPSPTEPAPDKAAREVFYCLRSHCCVDRVQDLYAFHFKAPQQEVAAATAPYDARREFARMGIGEKAAEGPGSAWRVTDINTQYQYAPTYPSTLCVPRVVSDNTLKHGASFRSKSRIPTLTYLHFNGGSISRASQPLVGIQNKRSPQDERLVSAIFSSHSPPQQSPEDSPHLRPTKTSYEPDASGDVPGLSISQSDTALNEKSEDQMSTPRQRIYGSTRRNMIVDARPRVNTLANRAAGGGIEDVSNYTGATGTAIERIFLDIPNIHSMRKSLDKVIESFANSDYLDMRPNQDLLRNSGWLKYVAALVDGAELVAKAIGLGGSHVLLHCSDGWDRTAQVAGLAQVMLDPHYRTLDGFITLVQKDFVSFGHKFNHRHGIQGSEKWFEIENEKVAPSRSKENGTSESPGLNPFGSKAFSGAKNWFEKSRSTLFRQHESKTSNDESGSRPASPPPNPILHSPPTTNTAEDRKHKTDLDEIAPIFHQFLDGVFQLQCQSPEAFQFNERFLRRLFYHAHSGQYGEFLFNTEKDRSENDGKYSSAWPHFLSRRQEFTNSDYIAKVDDPLLFPRRQANNKGLEIRWWSGLFARKDEEMNTPRTLAPPDPELSESSSSRKVLESSETAAKPSGSFENSCGHAADPDAANDNLFNGTRSTSSYDTMENSVSAQFSSINMGSGEQLGAQPLAREASVRSQETGTGTEMEGDPLGASKGSKVSAMTGSKLDLAAFARESAYSDR</sequence>
<accession>A0AAI8Z6V9</accession>
<organism evidence="6 7">
    <name type="scientific">Lecanosticta acicola</name>
    <dbReference type="NCBI Taxonomy" id="111012"/>
    <lineage>
        <taxon>Eukaryota</taxon>
        <taxon>Fungi</taxon>
        <taxon>Dikarya</taxon>
        <taxon>Ascomycota</taxon>
        <taxon>Pezizomycotina</taxon>
        <taxon>Dothideomycetes</taxon>
        <taxon>Dothideomycetidae</taxon>
        <taxon>Mycosphaerellales</taxon>
        <taxon>Mycosphaerellaceae</taxon>
        <taxon>Lecanosticta</taxon>
    </lineage>
</organism>
<dbReference type="Proteomes" id="UP001296104">
    <property type="component" value="Unassembled WGS sequence"/>
</dbReference>
<evidence type="ECO:0000259" key="5">
    <source>
        <dbReference type="PROSITE" id="PS51339"/>
    </source>
</evidence>
<dbReference type="AlphaFoldDB" id="A0AAI8Z6V9"/>
<gene>
    <name evidence="6" type="ORF">LECACI_7A008726</name>
</gene>
<comment type="caution">
    <text evidence="6">The sequence shown here is derived from an EMBL/GenBank/DDBJ whole genome shotgun (WGS) entry which is preliminary data.</text>
</comment>
<feature type="region of interest" description="Disordered" evidence="4">
    <location>
        <begin position="577"/>
        <end position="598"/>
    </location>
</feature>
<protein>
    <submittedName>
        <fullName evidence="6">Myotubularin-related 3</fullName>
    </submittedName>
</protein>
<evidence type="ECO:0000313" key="7">
    <source>
        <dbReference type="Proteomes" id="UP001296104"/>
    </source>
</evidence>
<feature type="binding site" evidence="3">
    <location>
        <begin position="515"/>
        <end position="521"/>
    </location>
    <ligand>
        <name>substrate</name>
    </ligand>
</feature>
<feature type="compositionally biased region" description="Basic and acidic residues" evidence="4">
    <location>
        <begin position="577"/>
        <end position="587"/>
    </location>
</feature>
<feature type="compositionally biased region" description="Polar residues" evidence="4">
    <location>
        <begin position="130"/>
        <end position="140"/>
    </location>
</feature>
<dbReference type="GO" id="GO:0004438">
    <property type="term" value="F:phosphatidylinositol-3-phosphate phosphatase activity"/>
    <property type="evidence" value="ECO:0007669"/>
    <property type="project" value="TreeGrafter"/>
</dbReference>
<dbReference type="InterPro" id="IPR030564">
    <property type="entry name" value="Myotubularin"/>
</dbReference>
<evidence type="ECO:0000313" key="6">
    <source>
        <dbReference type="EMBL" id="CAK4033568.1"/>
    </source>
</evidence>
<dbReference type="GO" id="GO:0046856">
    <property type="term" value="P:phosphatidylinositol dephosphorylation"/>
    <property type="evidence" value="ECO:0007669"/>
    <property type="project" value="TreeGrafter"/>
</dbReference>
<dbReference type="SUPFAM" id="SSF52799">
    <property type="entry name" value="(Phosphotyrosine protein) phosphatases II"/>
    <property type="match status" value="1"/>
</dbReference>
<dbReference type="PANTHER" id="PTHR10807:SF128">
    <property type="entry name" value="PHOSPHATIDYLINOSITOL-3,5-BISPHOSPHATE 3-PHOSPHATASE"/>
    <property type="match status" value="1"/>
</dbReference>
<dbReference type="GO" id="GO:0005737">
    <property type="term" value="C:cytoplasm"/>
    <property type="evidence" value="ECO:0007669"/>
    <property type="project" value="TreeGrafter"/>
</dbReference>
<feature type="region of interest" description="Disordered" evidence="4">
    <location>
        <begin position="777"/>
        <end position="837"/>
    </location>
</feature>
<feature type="region of interest" description="Disordered" evidence="4">
    <location>
        <begin position="344"/>
        <end position="396"/>
    </location>
</feature>
<dbReference type="InterPro" id="IPR011993">
    <property type="entry name" value="PH-like_dom_sf"/>
</dbReference>
<feature type="region of interest" description="Disordered" evidence="4">
    <location>
        <begin position="856"/>
        <end position="898"/>
    </location>
</feature>
<dbReference type="PANTHER" id="PTHR10807">
    <property type="entry name" value="MYOTUBULARIN-RELATED"/>
    <property type="match status" value="1"/>
</dbReference>
<feature type="domain" description="Myotubularin phosphatase" evidence="5">
    <location>
        <begin position="234"/>
        <end position="770"/>
    </location>
</feature>
<dbReference type="Gene3D" id="2.30.29.30">
    <property type="entry name" value="Pleckstrin-homology domain (PH domain)/Phosphotyrosine-binding domain (PTB)"/>
    <property type="match status" value="1"/>
</dbReference>
<feature type="compositionally biased region" description="Polar residues" evidence="4">
    <location>
        <begin position="344"/>
        <end position="353"/>
    </location>
</feature>
<name>A0AAI8Z6V9_9PEZI</name>
<evidence type="ECO:0000256" key="2">
    <source>
        <dbReference type="PIRSR" id="PIRSR630564-1"/>
    </source>
</evidence>
<dbReference type="GO" id="GO:0016020">
    <property type="term" value="C:membrane"/>
    <property type="evidence" value="ECO:0007669"/>
    <property type="project" value="TreeGrafter"/>
</dbReference>
<dbReference type="PROSITE" id="PS00383">
    <property type="entry name" value="TYR_PHOSPHATASE_1"/>
    <property type="match status" value="1"/>
</dbReference>
<dbReference type="PROSITE" id="PS51339">
    <property type="entry name" value="PPASE_MYOTUBULARIN"/>
    <property type="match status" value="1"/>
</dbReference>
<feature type="region of interest" description="Disordered" evidence="4">
    <location>
        <begin position="102"/>
        <end position="166"/>
    </location>
</feature>
<dbReference type="Pfam" id="PF06602">
    <property type="entry name" value="Myotub-related"/>
    <property type="match status" value="1"/>
</dbReference>
<feature type="compositionally biased region" description="Basic and acidic residues" evidence="4">
    <location>
        <begin position="619"/>
        <end position="630"/>
    </location>
</feature>
<proteinExistence type="inferred from homology"/>